<gene>
    <name evidence="1" type="ORF">L1987_45043</name>
</gene>
<dbReference type="EMBL" id="CM042031">
    <property type="protein sequence ID" value="KAI3785917.1"/>
    <property type="molecule type" value="Genomic_DNA"/>
</dbReference>
<evidence type="ECO:0000313" key="2">
    <source>
        <dbReference type="Proteomes" id="UP001056120"/>
    </source>
</evidence>
<reference evidence="2" key="1">
    <citation type="journal article" date="2022" name="Mol. Ecol. Resour.">
        <title>The genomes of chicory, endive, great burdock and yacon provide insights into Asteraceae palaeo-polyploidization history and plant inulin production.</title>
        <authorList>
            <person name="Fan W."/>
            <person name="Wang S."/>
            <person name="Wang H."/>
            <person name="Wang A."/>
            <person name="Jiang F."/>
            <person name="Liu H."/>
            <person name="Zhao H."/>
            <person name="Xu D."/>
            <person name="Zhang Y."/>
        </authorList>
    </citation>
    <scope>NUCLEOTIDE SEQUENCE [LARGE SCALE GENOMIC DNA]</scope>
    <source>
        <strain evidence="2">cv. Yunnan</strain>
    </source>
</reference>
<name>A0ACB9GR56_9ASTR</name>
<comment type="caution">
    <text evidence="1">The sequence shown here is derived from an EMBL/GenBank/DDBJ whole genome shotgun (WGS) entry which is preliminary data.</text>
</comment>
<protein>
    <submittedName>
        <fullName evidence="1">Uncharacterized protein</fullName>
    </submittedName>
</protein>
<organism evidence="1 2">
    <name type="scientific">Smallanthus sonchifolius</name>
    <dbReference type="NCBI Taxonomy" id="185202"/>
    <lineage>
        <taxon>Eukaryota</taxon>
        <taxon>Viridiplantae</taxon>
        <taxon>Streptophyta</taxon>
        <taxon>Embryophyta</taxon>
        <taxon>Tracheophyta</taxon>
        <taxon>Spermatophyta</taxon>
        <taxon>Magnoliopsida</taxon>
        <taxon>eudicotyledons</taxon>
        <taxon>Gunneridae</taxon>
        <taxon>Pentapetalae</taxon>
        <taxon>asterids</taxon>
        <taxon>campanulids</taxon>
        <taxon>Asterales</taxon>
        <taxon>Asteraceae</taxon>
        <taxon>Asteroideae</taxon>
        <taxon>Heliantheae alliance</taxon>
        <taxon>Millerieae</taxon>
        <taxon>Smallanthus</taxon>
    </lineage>
</organism>
<keyword evidence="2" id="KW-1185">Reference proteome</keyword>
<reference evidence="1 2" key="2">
    <citation type="journal article" date="2022" name="Mol. Ecol. Resour.">
        <title>The genomes of chicory, endive, great burdock and yacon provide insights into Asteraceae paleo-polyploidization history and plant inulin production.</title>
        <authorList>
            <person name="Fan W."/>
            <person name="Wang S."/>
            <person name="Wang H."/>
            <person name="Wang A."/>
            <person name="Jiang F."/>
            <person name="Liu H."/>
            <person name="Zhao H."/>
            <person name="Xu D."/>
            <person name="Zhang Y."/>
        </authorList>
    </citation>
    <scope>NUCLEOTIDE SEQUENCE [LARGE SCALE GENOMIC DNA]</scope>
    <source>
        <strain evidence="2">cv. Yunnan</strain>
        <tissue evidence="1">Leaves</tissue>
    </source>
</reference>
<sequence>MLNIRWLSLPTITPILPPITLAITASVSAPVSVVTTSLSSFVSHTGCPNLHRPRTSLGPDILQTLQVYKLIRDNVLISDLVAIIVSAAIGGIICSCLGQPVIVGYLFAGSLVGPGGLKYVSEMVQVETFAQFGVVFLLFALGLEFSMPKLKDVGPVALLGGLLQILILMFLCGTMAMLCGAEMSEGVFVGCFLSMSSTTVVSGGESFG</sequence>
<proteinExistence type="predicted"/>
<accession>A0ACB9GR56</accession>
<dbReference type="Proteomes" id="UP001056120">
    <property type="component" value="Linkage Group LG14"/>
</dbReference>
<evidence type="ECO:0000313" key="1">
    <source>
        <dbReference type="EMBL" id="KAI3785917.1"/>
    </source>
</evidence>